<dbReference type="SMART" id="SM00091">
    <property type="entry name" value="PAS"/>
    <property type="match status" value="2"/>
</dbReference>
<dbReference type="PROSITE" id="PS50109">
    <property type="entry name" value="HIS_KIN"/>
    <property type="match status" value="1"/>
</dbReference>
<dbReference type="SMART" id="SM00388">
    <property type="entry name" value="HisKA"/>
    <property type="match status" value="1"/>
</dbReference>
<keyword evidence="3 11" id="KW-0597">Phosphoprotein</keyword>
<dbReference type="Proteomes" id="UP000679220">
    <property type="component" value="Unassembled WGS sequence"/>
</dbReference>
<dbReference type="InterPro" id="IPR004358">
    <property type="entry name" value="Sig_transdc_His_kin-like_C"/>
</dbReference>
<keyword evidence="4" id="KW-0808">Transferase</keyword>
<evidence type="ECO:0000259" key="15">
    <source>
        <dbReference type="PROSITE" id="PS50110"/>
    </source>
</evidence>
<name>A0A941F5G3_9BACT</name>
<dbReference type="EC" id="2.7.13.3" evidence="2"/>
<dbReference type="SUPFAM" id="SSF47384">
    <property type="entry name" value="Homodimeric domain of signal transducing histidine kinase"/>
    <property type="match status" value="1"/>
</dbReference>
<evidence type="ECO:0000256" key="13">
    <source>
        <dbReference type="SAM" id="Phobius"/>
    </source>
</evidence>
<dbReference type="SUPFAM" id="SSF52172">
    <property type="entry name" value="CheY-like"/>
    <property type="match status" value="2"/>
</dbReference>
<dbReference type="Pfam" id="PF13188">
    <property type="entry name" value="PAS_8"/>
    <property type="match status" value="1"/>
</dbReference>
<dbReference type="InterPro" id="IPR035965">
    <property type="entry name" value="PAS-like_dom_sf"/>
</dbReference>
<dbReference type="PANTHER" id="PTHR45339">
    <property type="entry name" value="HYBRID SIGNAL TRANSDUCTION HISTIDINE KINASE J"/>
    <property type="match status" value="1"/>
</dbReference>
<dbReference type="FunFam" id="3.30.565.10:FF:000010">
    <property type="entry name" value="Sensor histidine kinase RcsC"/>
    <property type="match status" value="1"/>
</dbReference>
<keyword evidence="19" id="KW-1185">Reference proteome</keyword>
<dbReference type="InterPro" id="IPR003661">
    <property type="entry name" value="HisK_dim/P_dom"/>
</dbReference>
<dbReference type="InterPro" id="IPR036890">
    <property type="entry name" value="HATPase_C_sf"/>
</dbReference>
<dbReference type="Pfam" id="PF02518">
    <property type="entry name" value="HATPase_c"/>
    <property type="match status" value="1"/>
</dbReference>
<feature type="domain" description="Histidine kinase" evidence="14">
    <location>
        <begin position="557"/>
        <end position="786"/>
    </location>
</feature>
<comment type="caution">
    <text evidence="18">The sequence shown here is derived from an EMBL/GenBank/DDBJ whole genome shotgun (WGS) entry which is preliminary data.</text>
</comment>
<dbReference type="GO" id="GO:0005524">
    <property type="term" value="F:ATP binding"/>
    <property type="evidence" value="ECO:0007669"/>
    <property type="project" value="UniProtKB-KW"/>
</dbReference>
<feature type="transmembrane region" description="Helical" evidence="13">
    <location>
        <begin position="261"/>
        <end position="279"/>
    </location>
</feature>
<dbReference type="CDD" id="cd17546">
    <property type="entry name" value="REC_hyHK_CKI1_RcsC-like"/>
    <property type="match status" value="1"/>
</dbReference>
<comment type="catalytic activity">
    <reaction evidence="1">
        <text>ATP + protein L-histidine = ADP + protein N-phospho-L-histidine.</text>
        <dbReference type="EC" id="2.7.13.3"/>
    </reaction>
</comment>
<comment type="subunit">
    <text evidence="9">At low DSF concentrations, interacts with RpfF.</text>
</comment>
<dbReference type="PANTHER" id="PTHR45339:SF1">
    <property type="entry name" value="HYBRID SIGNAL TRANSDUCTION HISTIDINE KINASE J"/>
    <property type="match status" value="1"/>
</dbReference>
<feature type="modified residue" description="4-aspartylphosphate" evidence="11">
    <location>
        <position position="994"/>
    </location>
</feature>
<dbReference type="InterPro" id="IPR005467">
    <property type="entry name" value="His_kinase_dom"/>
</dbReference>
<evidence type="ECO:0000256" key="12">
    <source>
        <dbReference type="SAM" id="Coils"/>
    </source>
</evidence>
<dbReference type="PROSITE" id="PS50112">
    <property type="entry name" value="PAS"/>
    <property type="match status" value="2"/>
</dbReference>
<evidence type="ECO:0000256" key="6">
    <source>
        <dbReference type="ARBA" id="ARBA00022777"/>
    </source>
</evidence>
<dbReference type="InterPro" id="IPR036097">
    <property type="entry name" value="HisK_dim/P_sf"/>
</dbReference>
<keyword evidence="13" id="KW-0472">Membrane</keyword>
<evidence type="ECO:0000259" key="14">
    <source>
        <dbReference type="PROSITE" id="PS50109"/>
    </source>
</evidence>
<keyword evidence="5" id="KW-0547">Nucleotide-binding</keyword>
<dbReference type="InterPro" id="IPR000700">
    <property type="entry name" value="PAS-assoc_C"/>
</dbReference>
<dbReference type="PROSITE" id="PS50113">
    <property type="entry name" value="PAC"/>
    <property type="match status" value="1"/>
</dbReference>
<dbReference type="EMBL" id="JAGTAR010000010">
    <property type="protein sequence ID" value="MBR8535580.1"/>
    <property type="molecule type" value="Genomic_DNA"/>
</dbReference>
<evidence type="ECO:0000259" key="16">
    <source>
        <dbReference type="PROSITE" id="PS50112"/>
    </source>
</evidence>
<dbReference type="AlphaFoldDB" id="A0A941F5G3"/>
<accession>A0A941F5G3</accession>
<reference evidence="18" key="2">
    <citation type="submission" date="2021-04" db="EMBL/GenBank/DDBJ databases">
        <authorList>
            <person name="Zhang T."/>
            <person name="Zhang Y."/>
            <person name="Lu D."/>
            <person name="Zuo D."/>
            <person name="Du Z."/>
        </authorList>
    </citation>
    <scope>NUCLEOTIDE SEQUENCE</scope>
    <source>
        <strain evidence="18">JR1</strain>
    </source>
</reference>
<dbReference type="Gene3D" id="3.30.565.10">
    <property type="entry name" value="Histidine kinase-like ATPase, C-terminal domain"/>
    <property type="match status" value="1"/>
</dbReference>
<dbReference type="InterPro" id="IPR011006">
    <property type="entry name" value="CheY-like_superfamily"/>
</dbReference>
<evidence type="ECO:0000256" key="9">
    <source>
        <dbReference type="ARBA" id="ARBA00064003"/>
    </source>
</evidence>
<organism evidence="18 19">
    <name type="scientific">Carboxylicivirga sediminis</name>
    <dbReference type="NCBI Taxonomy" id="2006564"/>
    <lineage>
        <taxon>Bacteria</taxon>
        <taxon>Pseudomonadati</taxon>
        <taxon>Bacteroidota</taxon>
        <taxon>Bacteroidia</taxon>
        <taxon>Marinilabiliales</taxon>
        <taxon>Marinilabiliaceae</taxon>
        <taxon>Carboxylicivirga</taxon>
    </lineage>
</organism>
<dbReference type="FunFam" id="1.10.287.130:FF:000002">
    <property type="entry name" value="Two-component osmosensing histidine kinase"/>
    <property type="match status" value="1"/>
</dbReference>
<dbReference type="SUPFAM" id="SSF55785">
    <property type="entry name" value="PYP-like sensor domain (PAS domain)"/>
    <property type="match status" value="2"/>
</dbReference>
<dbReference type="NCBIfam" id="TIGR00229">
    <property type="entry name" value="sensory_box"/>
    <property type="match status" value="1"/>
</dbReference>
<keyword evidence="13" id="KW-0812">Transmembrane</keyword>
<evidence type="ECO:0000256" key="3">
    <source>
        <dbReference type="ARBA" id="ARBA00022553"/>
    </source>
</evidence>
<feature type="modified residue" description="4-aspartylphosphate" evidence="11">
    <location>
        <position position="854"/>
    </location>
</feature>
<dbReference type="Gene3D" id="3.30.450.20">
    <property type="entry name" value="PAS domain"/>
    <property type="match status" value="2"/>
</dbReference>
<dbReference type="SMART" id="SM00387">
    <property type="entry name" value="HATPase_c"/>
    <property type="match status" value="1"/>
</dbReference>
<dbReference type="Pfam" id="PF00512">
    <property type="entry name" value="HisKA"/>
    <property type="match status" value="1"/>
</dbReference>
<evidence type="ECO:0000256" key="8">
    <source>
        <dbReference type="ARBA" id="ARBA00023012"/>
    </source>
</evidence>
<evidence type="ECO:0000259" key="17">
    <source>
        <dbReference type="PROSITE" id="PS50113"/>
    </source>
</evidence>
<dbReference type="CDD" id="cd16922">
    <property type="entry name" value="HATPase_EvgS-ArcB-TorS-like"/>
    <property type="match status" value="1"/>
</dbReference>
<gene>
    <name evidence="18" type="ORF">KDU71_08415</name>
</gene>
<dbReference type="InterPro" id="IPR000014">
    <property type="entry name" value="PAS"/>
</dbReference>
<evidence type="ECO:0000256" key="7">
    <source>
        <dbReference type="ARBA" id="ARBA00022840"/>
    </source>
</evidence>
<dbReference type="Gene3D" id="1.10.287.130">
    <property type="match status" value="1"/>
</dbReference>
<dbReference type="SUPFAM" id="SSF55874">
    <property type="entry name" value="ATPase domain of HSP90 chaperone/DNA topoisomerase II/histidine kinase"/>
    <property type="match status" value="1"/>
</dbReference>
<evidence type="ECO:0000313" key="18">
    <source>
        <dbReference type="EMBL" id="MBR8535580.1"/>
    </source>
</evidence>
<keyword evidence="7" id="KW-0067">ATP-binding</keyword>
<evidence type="ECO:0000256" key="1">
    <source>
        <dbReference type="ARBA" id="ARBA00000085"/>
    </source>
</evidence>
<evidence type="ECO:0000256" key="5">
    <source>
        <dbReference type="ARBA" id="ARBA00022741"/>
    </source>
</evidence>
<dbReference type="PRINTS" id="PR00344">
    <property type="entry name" value="BCTRLSENSOR"/>
</dbReference>
<feature type="domain" description="Response regulatory" evidence="15">
    <location>
        <begin position="942"/>
        <end position="1059"/>
    </location>
</feature>
<proteinExistence type="predicted"/>
<keyword evidence="13" id="KW-1133">Transmembrane helix</keyword>
<evidence type="ECO:0000256" key="11">
    <source>
        <dbReference type="PROSITE-ProRule" id="PRU00169"/>
    </source>
</evidence>
<dbReference type="SMART" id="SM00448">
    <property type="entry name" value="REC"/>
    <property type="match status" value="2"/>
</dbReference>
<feature type="coiled-coil region" evidence="12">
    <location>
        <begin position="917"/>
        <end position="944"/>
    </location>
</feature>
<protein>
    <recommendedName>
        <fullName evidence="10">Sensory/regulatory protein RpfC</fullName>
        <ecNumber evidence="2">2.7.13.3</ecNumber>
    </recommendedName>
</protein>
<feature type="transmembrane region" description="Helical" evidence="13">
    <location>
        <begin position="46"/>
        <end position="67"/>
    </location>
</feature>
<reference evidence="18" key="1">
    <citation type="journal article" date="2018" name="Int. J. Syst. Evol. Microbiol.">
        <title>Carboxylicivirga sediminis sp. nov., isolated from coastal sediment.</title>
        <authorList>
            <person name="Wang F.Q."/>
            <person name="Ren L.H."/>
            <person name="Zou R.J."/>
            <person name="Sun Y.Z."/>
            <person name="Liu X.J."/>
            <person name="Jiang F."/>
            <person name="Liu L.J."/>
        </authorList>
    </citation>
    <scope>NUCLEOTIDE SEQUENCE</scope>
    <source>
        <strain evidence="18">JR1</strain>
    </source>
</reference>
<evidence type="ECO:0000256" key="2">
    <source>
        <dbReference type="ARBA" id="ARBA00012438"/>
    </source>
</evidence>
<evidence type="ECO:0000256" key="4">
    <source>
        <dbReference type="ARBA" id="ARBA00022679"/>
    </source>
</evidence>
<keyword evidence="12" id="KW-0175">Coiled coil</keyword>
<evidence type="ECO:0000256" key="10">
    <source>
        <dbReference type="ARBA" id="ARBA00068150"/>
    </source>
</evidence>
<dbReference type="InterPro" id="IPR001789">
    <property type="entry name" value="Sig_transdc_resp-reg_receiver"/>
</dbReference>
<sequence>MDLRKDQPLFFKLLLKTLFLGKFIFVSKSNKQSKLAYFKEPIINKLYLLLAIFLLTIATILTIENYFDQSYSSKYRSAIENQEKLLKLENMLNHSLLKLNLAFKSYASINLVKALENNNVEIEELTRKSKAILNVIDQGGVIEDVRPVKDYSKDSITVRIHYLEDEFTGSISEVSDLIPIIDDLYNQAARISDQVLKNITVHGGQNEHLKGNVEQLIKGADPEFGRMLEIENTIAYEINKRLVKLNNRAINVLSRYNKLKYASLILFSLFVIFLSYFLFSQIRSVILYRKKAEENNKKLIQAVEQSPISIMITDTQGNVEYVNKGFKSLDGFSKSELESGNANFFQIQNKKNELADMLWQTIQEGQVWQGEISSAKDDGNVYWEKVLISPVLSKDKTISNYVAIKEDTTEKRLLTESLKESNKALSTITDNLPVGVMIVDKDKQIIQINKTAAKIMGFANGEEALQHLINSSYDELFFTAKKEEYKDEQTGVIVASLEERLEIKENNISREILKNIIPISLDQKEVFLEAFMDISAQKEIQKKEAESNKAKSEFLANMSHEIRTPMNGIIGATELLGKTRLSKEQKNVVSIIGRSCDNLLNIINDILDFSKIEAGKMKIESYAFNLRSTVDYLMDQMSFRSLEKGIEILNDVEETIPPVLIGDESRLIQVLVNLMGNAVKFTSEGEVVLKVEIEQQKGTNLTLHFSVEDSGIGIPKNKLEKIFESFTQADGSTTRKFGGTGLGTSISKMLVELMGGKIWVESPNPNFMWSKENPGSVFHFTLPFVIDKNHKTLELNTEQFAHVNTLIVDNHKTNLLLLKKTLNNWQIKSDTVNDEKSALSMLEEHSEFNLMIIDSHVFSKADDNFLKTVKRKQKGIKIILFSSENRWKNPEEFKGVDTVLQKPVKHADLFSAIEKLLVEGKNDVSTAEAQVAELKERIKDKKILLVEDNIINQKIAEKMLSRLGLQTNIANNGQEAVDMLTGEEQDQIDLVFMDVQMPVLNGLDATRKLREEKVDLPIIAMTANALKGDREVCIEAGMNDYIGKPVKMDDLENIIDKWL</sequence>
<dbReference type="CDD" id="cd00130">
    <property type="entry name" value="PAS"/>
    <property type="match status" value="2"/>
</dbReference>
<dbReference type="Pfam" id="PF00072">
    <property type="entry name" value="Response_reg"/>
    <property type="match status" value="2"/>
</dbReference>
<feature type="domain" description="PAS" evidence="16">
    <location>
        <begin position="421"/>
        <end position="462"/>
    </location>
</feature>
<dbReference type="Pfam" id="PF13426">
    <property type="entry name" value="PAS_9"/>
    <property type="match status" value="1"/>
</dbReference>
<dbReference type="GO" id="GO:0000155">
    <property type="term" value="F:phosphorelay sensor kinase activity"/>
    <property type="evidence" value="ECO:0007669"/>
    <property type="project" value="InterPro"/>
</dbReference>
<feature type="domain" description="PAC" evidence="17">
    <location>
        <begin position="368"/>
        <end position="420"/>
    </location>
</feature>
<dbReference type="CDD" id="cd00082">
    <property type="entry name" value="HisKA"/>
    <property type="match status" value="1"/>
</dbReference>
<feature type="domain" description="Response regulatory" evidence="15">
    <location>
        <begin position="804"/>
        <end position="917"/>
    </location>
</feature>
<keyword evidence="8" id="KW-0902">Two-component regulatory system</keyword>
<dbReference type="PROSITE" id="PS50110">
    <property type="entry name" value="RESPONSE_REGULATORY"/>
    <property type="match status" value="2"/>
</dbReference>
<feature type="domain" description="PAS" evidence="16">
    <location>
        <begin position="295"/>
        <end position="337"/>
    </location>
</feature>
<dbReference type="InterPro" id="IPR003594">
    <property type="entry name" value="HATPase_dom"/>
</dbReference>
<evidence type="ECO:0000313" key="19">
    <source>
        <dbReference type="Proteomes" id="UP000679220"/>
    </source>
</evidence>
<keyword evidence="6" id="KW-0418">Kinase</keyword>
<dbReference type="Gene3D" id="3.40.50.2300">
    <property type="match status" value="2"/>
</dbReference>
<feature type="transmembrane region" description="Helical" evidence="13">
    <location>
        <begin position="9"/>
        <end position="26"/>
    </location>
</feature>